<evidence type="ECO:0000313" key="3">
    <source>
        <dbReference type="Proteomes" id="UP000823914"/>
    </source>
</evidence>
<dbReference type="GO" id="GO:0016788">
    <property type="term" value="F:hydrolase activity, acting on ester bonds"/>
    <property type="evidence" value="ECO:0007669"/>
    <property type="project" value="InterPro"/>
</dbReference>
<dbReference type="GO" id="GO:0046872">
    <property type="term" value="F:metal ion binding"/>
    <property type="evidence" value="ECO:0007669"/>
    <property type="project" value="UniProtKB-KW"/>
</dbReference>
<dbReference type="PIRSF" id="PIRSF005902">
    <property type="entry name" value="DNase_TatD"/>
    <property type="match status" value="1"/>
</dbReference>
<dbReference type="Pfam" id="PF01026">
    <property type="entry name" value="TatD_DNase"/>
    <property type="match status" value="1"/>
</dbReference>
<feature type="binding site" evidence="1">
    <location>
        <position position="13"/>
    </location>
    <ligand>
        <name>a divalent metal cation</name>
        <dbReference type="ChEBI" id="CHEBI:60240"/>
        <label>1</label>
    </ligand>
</feature>
<evidence type="ECO:0000256" key="1">
    <source>
        <dbReference type="PIRSR" id="PIRSR005902-1"/>
    </source>
</evidence>
<reference evidence="2" key="1">
    <citation type="journal article" date="2021" name="PeerJ">
        <title>Extensive microbial diversity within the chicken gut microbiome revealed by metagenomics and culture.</title>
        <authorList>
            <person name="Gilroy R."/>
            <person name="Ravi A."/>
            <person name="Getino M."/>
            <person name="Pursley I."/>
            <person name="Horton D.L."/>
            <person name="Alikhan N.F."/>
            <person name="Baker D."/>
            <person name="Gharbi K."/>
            <person name="Hall N."/>
            <person name="Watson M."/>
            <person name="Adriaenssens E.M."/>
            <person name="Foster-Nyarko E."/>
            <person name="Jarju S."/>
            <person name="Secka A."/>
            <person name="Antonio M."/>
            <person name="Oren A."/>
            <person name="Chaudhuri R.R."/>
            <person name="La Ragione R."/>
            <person name="Hildebrand F."/>
            <person name="Pallen M.J."/>
        </authorList>
    </citation>
    <scope>NUCLEOTIDE SEQUENCE</scope>
    <source>
        <strain evidence="2">Gambia15-2214</strain>
    </source>
</reference>
<dbReference type="InterPro" id="IPR001130">
    <property type="entry name" value="TatD-like"/>
</dbReference>
<feature type="binding site" evidence="1">
    <location>
        <position position="146"/>
    </location>
    <ligand>
        <name>a divalent metal cation</name>
        <dbReference type="ChEBI" id="CHEBI:60240"/>
        <label>2</label>
    </ligand>
</feature>
<keyword evidence="2" id="KW-0378">Hydrolase</keyword>
<dbReference type="InterPro" id="IPR032466">
    <property type="entry name" value="Metal_Hydrolase"/>
</dbReference>
<dbReference type="Gene3D" id="3.20.20.140">
    <property type="entry name" value="Metal-dependent hydrolases"/>
    <property type="match status" value="1"/>
</dbReference>
<evidence type="ECO:0000313" key="2">
    <source>
        <dbReference type="EMBL" id="MBU3850366.1"/>
    </source>
</evidence>
<sequence>MKSQQLYIDAHVHIGDFSSWIPAENTYVCSCAHSPHEFAAVEKALNKYHNVVPAYGIHPQNPDKDLYPFLEELVIQKRVKAIGECGFDLFTPDFISSLEQQKEVWTMQLELAVKHSIPLVIHCRRAMNELFGYTQLLKKLPAVIFHAFPGSTTEAQSLFKRGVQGYFSFGKELIKGRKQSIGCLKELPLELILLETDAPYQTLKHQKETPPEDIFLVYQKAATVLEYPIKELIPIVENNFKRALLEHF</sequence>
<keyword evidence="1" id="KW-0479">Metal-binding</keyword>
<feature type="binding site" evidence="1">
    <location>
        <position position="11"/>
    </location>
    <ligand>
        <name>a divalent metal cation</name>
        <dbReference type="ChEBI" id="CHEBI:60240"/>
        <label>1</label>
    </ligand>
</feature>
<proteinExistence type="predicted"/>
<feature type="binding site" evidence="1">
    <location>
        <position position="84"/>
    </location>
    <ligand>
        <name>a divalent metal cation</name>
        <dbReference type="ChEBI" id="CHEBI:60240"/>
        <label>1</label>
    </ligand>
</feature>
<name>A0A9E2NZ42_9SPIR</name>
<dbReference type="PANTHER" id="PTHR46124">
    <property type="entry name" value="D-AMINOACYL-TRNA DEACYLASE"/>
    <property type="match status" value="1"/>
</dbReference>
<feature type="binding site" evidence="1">
    <location>
        <position position="122"/>
    </location>
    <ligand>
        <name>a divalent metal cation</name>
        <dbReference type="ChEBI" id="CHEBI:60240"/>
        <label>2</label>
    </ligand>
</feature>
<reference evidence="2" key="2">
    <citation type="submission" date="2021-04" db="EMBL/GenBank/DDBJ databases">
        <authorList>
            <person name="Gilroy R."/>
        </authorList>
    </citation>
    <scope>NUCLEOTIDE SEQUENCE</scope>
    <source>
        <strain evidence="2">Gambia15-2214</strain>
    </source>
</reference>
<gene>
    <name evidence="2" type="ORF">IAA16_07360</name>
</gene>
<dbReference type="PANTHER" id="PTHR46124:SF2">
    <property type="entry name" value="D-AMINOACYL-TRNA DEACYLASE"/>
    <property type="match status" value="1"/>
</dbReference>
<comment type="caution">
    <text evidence="2">The sequence shown here is derived from an EMBL/GenBank/DDBJ whole genome shotgun (WGS) entry which is preliminary data.</text>
</comment>
<accession>A0A9E2NZ42</accession>
<dbReference type="SUPFAM" id="SSF51556">
    <property type="entry name" value="Metallo-dependent hydrolases"/>
    <property type="match status" value="1"/>
</dbReference>
<organism evidence="2 3">
    <name type="scientific">Candidatus Treponema excrementipullorum</name>
    <dbReference type="NCBI Taxonomy" id="2838768"/>
    <lineage>
        <taxon>Bacteria</taxon>
        <taxon>Pseudomonadati</taxon>
        <taxon>Spirochaetota</taxon>
        <taxon>Spirochaetia</taxon>
        <taxon>Spirochaetales</taxon>
        <taxon>Treponemataceae</taxon>
        <taxon>Treponema</taxon>
    </lineage>
</organism>
<dbReference type="AlphaFoldDB" id="A0A9E2NZ42"/>
<protein>
    <submittedName>
        <fullName evidence="2">TatD family hydrolase</fullName>
    </submittedName>
</protein>
<dbReference type="EMBL" id="JAHLFV010000173">
    <property type="protein sequence ID" value="MBU3850366.1"/>
    <property type="molecule type" value="Genomic_DNA"/>
</dbReference>
<feature type="binding site" evidence="1">
    <location>
        <position position="197"/>
    </location>
    <ligand>
        <name>a divalent metal cation</name>
        <dbReference type="ChEBI" id="CHEBI:60240"/>
        <label>1</label>
    </ligand>
</feature>
<dbReference type="Proteomes" id="UP000823914">
    <property type="component" value="Unassembled WGS sequence"/>
</dbReference>